<gene>
    <name evidence="3" type="ORF">CLV85_2296</name>
</gene>
<dbReference type="Proteomes" id="UP000231742">
    <property type="component" value="Unassembled WGS sequence"/>
</dbReference>
<dbReference type="CDD" id="cd08501">
    <property type="entry name" value="PBP2_Lpqw"/>
    <property type="match status" value="1"/>
</dbReference>
<dbReference type="SUPFAM" id="SSF53850">
    <property type="entry name" value="Periplasmic binding protein-like II"/>
    <property type="match status" value="1"/>
</dbReference>
<feature type="signal peptide" evidence="1">
    <location>
        <begin position="1"/>
        <end position="21"/>
    </location>
</feature>
<reference evidence="3 4" key="1">
    <citation type="submission" date="2017-11" db="EMBL/GenBank/DDBJ databases">
        <title>Genomic Encyclopedia of Archaeal and Bacterial Type Strains, Phase II (KMG-II): From Individual Species to Whole Genera.</title>
        <authorList>
            <person name="Goeker M."/>
        </authorList>
    </citation>
    <scope>NUCLEOTIDE SEQUENCE [LARGE SCALE GENOMIC DNA]</scope>
    <source>
        <strain evidence="3 4">DSM 16400</strain>
    </source>
</reference>
<dbReference type="PROSITE" id="PS51257">
    <property type="entry name" value="PROKAR_LIPOPROTEIN"/>
    <property type="match status" value="1"/>
</dbReference>
<feature type="domain" description="Solute-binding protein family 5" evidence="2">
    <location>
        <begin position="90"/>
        <end position="501"/>
    </location>
</feature>
<dbReference type="GO" id="GO:1904680">
    <property type="term" value="F:peptide transmembrane transporter activity"/>
    <property type="evidence" value="ECO:0007669"/>
    <property type="project" value="TreeGrafter"/>
</dbReference>
<proteinExistence type="predicted"/>
<dbReference type="AlphaFoldDB" id="A0A2M9D410"/>
<organism evidence="3 4">
    <name type="scientific">Salinibacterium amurskyense</name>
    <dbReference type="NCBI Taxonomy" id="205941"/>
    <lineage>
        <taxon>Bacteria</taxon>
        <taxon>Bacillati</taxon>
        <taxon>Actinomycetota</taxon>
        <taxon>Actinomycetes</taxon>
        <taxon>Micrococcales</taxon>
        <taxon>Microbacteriaceae</taxon>
        <taxon>Salinibacterium</taxon>
    </lineage>
</organism>
<dbReference type="InterPro" id="IPR039424">
    <property type="entry name" value="SBP_5"/>
</dbReference>
<feature type="chain" id="PRO_5038904853" evidence="1">
    <location>
        <begin position="22"/>
        <end position="600"/>
    </location>
</feature>
<dbReference type="InterPro" id="IPR000914">
    <property type="entry name" value="SBP_5_dom"/>
</dbReference>
<accession>A0A2M9D410</accession>
<dbReference type="GO" id="GO:0015833">
    <property type="term" value="P:peptide transport"/>
    <property type="evidence" value="ECO:0007669"/>
    <property type="project" value="TreeGrafter"/>
</dbReference>
<dbReference type="Gene3D" id="3.10.105.10">
    <property type="entry name" value="Dipeptide-binding Protein, Domain 3"/>
    <property type="match status" value="1"/>
</dbReference>
<dbReference type="EMBL" id="PGFH01000002">
    <property type="protein sequence ID" value="PJJ78718.1"/>
    <property type="molecule type" value="Genomic_DNA"/>
</dbReference>
<dbReference type="Gene3D" id="3.40.190.10">
    <property type="entry name" value="Periplasmic binding protein-like II"/>
    <property type="match status" value="1"/>
</dbReference>
<sequence length="600" mass="63610">MSATRIMATLAMAAATAIALAGCIPQASPTIEGSELTVAVTEPYTSGNPVTAFGAGETNTSIAYATGTGFTYFNSDSELVRDESFGRFEKVSDDPLAVTYTVADGVRWSDGSAVDAVDLLLEWAATSGALNADDADAASTIDPETGAPLDRSDPRVVFDATAGGDTGISLVTEIPQMSDDRMSLTLVFDEPTPDWQTAFFGLGSFAKPAHVVGMMAFASDNAITAKERVYSAISGDNEADLAAIARTWSTVFNFDGMPANKSLLVSSGPYVVSEFVANQYVTLRANENYSGMREATFQEIRVRFMSDPLAQAQALLVGAVQIAVPSMDSDVRDALATMDATIRDGFTDSFEHLDLQVAQSKSGVFDDVLVRQAFLKSVPRAEIVRTALVDVQPRASTRDSFLFAPGDPGYTGARSVNGSADYADPDIAGAKELLVEAGVSKPSVCILFDADDAMRAAEYALIAESAGSAGFVVSDCSSEDWQETLGTPEAYDAALFSWQSARPGVGVAPAVFGTDGYANLNYFSNATVDSLLADASSVTVESDEQIELLKEADAALWASAYGMPLFQHPTTIAFDQDEVENVSLSSLSPGVWWNVWEWKP</sequence>
<dbReference type="PANTHER" id="PTHR30290:SF65">
    <property type="entry name" value="MONOACYL PHOSPHATIDYLINOSITOL TETRAMANNOSIDE-BINDING PROTEIN LPQW-RELATED"/>
    <property type="match status" value="1"/>
</dbReference>
<protein>
    <submittedName>
        <fullName evidence="3">Peptide/nickel transport system substrate-binding protein</fullName>
    </submittedName>
</protein>
<keyword evidence="1" id="KW-0732">Signal</keyword>
<dbReference type="PANTHER" id="PTHR30290">
    <property type="entry name" value="PERIPLASMIC BINDING COMPONENT OF ABC TRANSPORTER"/>
    <property type="match status" value="1"/>
</dbReference>
<comment type="caution">
    <text evidence="3">The sequence shown here is derived from an EMBL/GenBank/DDBJ whole genome shotgun (WGS) entry which is preliminary data.</text>
</comment>
<evidence type="ECO:0000259" key="2">
    <source>
        <dbReference type="Pfam" id="PF00496"/>
    </source>
</evidence>
<dbReference type="RefSeq" id="WP_229820593.1">
    <property type="nucleotide sequence ID" value="NZ_BMZU01000003.1"/>
</dbReference>
<name>A0A2M9D410_9MICO</name>
<evidence type="ECO:0000256" key="1">
    <source>
        <dbReference type="SAM" id="SignalP"/>
    </source>
</evidence>
<evidence type="ECO:0000313" key="4">
    <source>
        <dbReference type="Proteomes" id="UP000231742"/>
    </source>
</evidence>
<keyword evidence="4" id="KW-1185">Reference proteome</keyword>
<dbReference type="Pfam" id="PF00496">
    <property type="entry name" value="SBP_bac_5"/>
    <property type="match status" value="1"/>
</dbReference>
<evidence type="ECO:0000313" key="3">
    <source>
        <dbReference type="EMBL" id="PJJ78718.1"/>
    </source>
</evidence>